<dbReference type="PANTHER" id="PTHR33370">
    <property type="entry name" value="TRANSLATION INITIATION FACTOR IF-1, CHLOROPLASTIC"/>
    <property type="match status" value="1"/>
</dbReference>
<gene>
    <name evidence="4" type="primary">infA</name>
    <name evidence="7" type="ORF">BCF89_101161</name>
</gene>
<evidence type="ECO:0000313" key="8">
    <source>
        <dbReference type="Proteomes" id="UP000249646"/>
    </source>
</evidence>
<evidence type="ECO:0000256" key="2">
    <source>
        <dbReference type="ARBA" id="ARBA00022540"/>
    </source>
</evidence>
<dbReference type="InterPro" id="IPR004368">
    <property type="entry name" value="TIF_IF1"/>
</dbReference>
<organism evidence="7 8">
    <name type="scientific">Metamycoplasma auris</name>
    <dbReference type="NCBI Taxonomy" id="51363"/>
    <lineage>
        <taxon>Bacteria</taxon>
        <taxon>Bacillati</taxon>
        <taxon>Mycoplasmatota</taxon>
        <taxon>Mycoplasmoidales</taxon>
        <taxon>Metamycoplasmataceae</taxon>
        <taxon>Metamycoplasma</taxon>
    </lineage>
</organism>
<dbReference type="NCBIfam" id="TIGR00008">
    <property type="entry name" value="infA"/>
    <property type="match status" value="1"/>
</dbReference>
<name>A0A2W7GWM6_9BACT</name>
<dbReference type="InterPro" id="IPR006196">
    <property type="entry name" value="RNA-binding_domain_S1_IF1"/>
</dbReference>
<dbReference type="Gene3D" id="2.40.50.140">
    <property type="entry name" value="Nucleic acid-binding proteins"/>
    <property type="match status" value="1"/>
</dbReference>
<dbReference type="GO" id="GO:0005829">
    <property type="term" value="C:cytosol"/>
    <property type="evidence" value="ECO:0007669"/>
    <property type="project" value="TreeGrafter"/>
</dbReference>
<comment type="caution">
    <text evidence="7">The sequence shown here is derived from an EMBL/GenBank/DDBJ whole genome shotgun (WGS) entry which is preliminary data.</text>
</comment>
<evidence type="ECO:0000256" key="4">
    <source>
        <dbReference type="HAMAP-Rule" id="MF_00075"/>
    </source>
</evidence>
<evidence type="ECO:0000256" key="5">
    <source>
        <dbReference type="NCBIfam" id="TIGR00008"/>
    </source>
</evidence>
<evidence type="ECO:0000313" key="7">
    <source>
        <dbReference type="EMBL" id="PZW01629.1"/>
    </source>
</evidence>
<dbReference type="HAMAP" id="MF_00075">
    <property type="entry name" value="IF_1"/>
    <property type="match status" value="1"/>
</dbReference>
<dbReference type="GO" id="GO:0043022">
    <property type="term" value="F:ribosome binding"/>
    <property type="evidence" value="ECO:0007669"/>
    <property type="project" value="UniProtKB-UniRule"/>
</dbReference>
<keyword evidence="4" id="KW-0699">rRNA-binding</keyword>
<dbReference type="InterPro" id="IPR012340">
    <property type="entry name" value="NA-bd_OB-fold"/>
</dbReference>
<dbReference type="PANTHER" id="PTHR33370:SF1">
    <property type="entry name" value="TRANSLATION INITIATION FACTOR IF-1, CHLOROPLASTIC"/>
    <property type="match status" value="1"/>
</dbReference>
<dbReference type="GO" id="GO:0003743">
    <property type="term" value="F:translation initiation factor activity"/>
    <property type="evidence" value="ECO:0007669"/>
    <property type="project" value="UniProtKB-UniRule"/>
</dbReference>
<comment type="subcellular location">
    <subcellularLocation>
        <location evidence="4">Cytoplasm</location>
    </subcellularLocation>
</comment>
<comment type="subunit">
    <text evidence="4">Component of the 30S ribosomal translation pre-initiation complex which assembles on the 30S ribosome in the order IF-2 and IF-3, IF-1 and N-formylmethionyl-tRNA(fMet); mRNA recruitment can occur at any time during PIC assembly.</text>
</comment>
<dbReference type="OrthoDB" id="9803250at2"/>
<dbReference type="CDD" id="cd04451">
    <property type="entry name" value="S1_IF1"/>
    <property type="match status" value="1"/>
</dbReference>
<dbReference type="GO" id="GO:0019843">
    <property type="term" value="F:rRNA binding"/>
    <property type="evidence" value="ECO:0007669"/>
    <property type="project" value="UniProtKB-UniRule"/>
</dbReference>
<feature type="domain" description="S1-like" evidence="6">
    <location>
        <begin position="3"/>
        <end position="78"/>
    </location>
</feature>
<accession>A0A2W7GWM6</accession>
<comment type="similarity">
    <text evidence="1 4">Belongs to the IF-1 family.</text>
</comment>
<keyword evidence="2 4" id="KW-0396">Initiation factor</keyword>
<keyword evidence="3 4" id="KW-0648">Protein biosynthesis</keyword>
<keyword evidence="4" id="KW-0694">RNA-binding</keyword>
<dbReference type="RefSeq" id="WP_004424399.1">
    <property type="nucleotide sequence ID" value="NZ_QKUB01000001.1"/>
</dbReference>
<evidence type="ECO:0000256" key="1">
    <source>
        <dbReference type="ARBA" id="ARBA00010939"/>
    </source>
</evidence>
<dbReference type="SUPFAM" id="SSF50249">
    <property type="entry name" value="Nucleic acid-binding proteins"/>
    <property type="match status" value="1"/>
</dbReference>
<evidence type="ECO:0000256" key="3">
    <source>
        <dbReference type="ARBA" id="ARBA00022917"/>
    </source>
</evidence>
<dbReference type="EMBL" id="QKUB01000001">
    <property type="protein sequence ID" value="PZW01629.1"/>
    <property type="molecule type" value="Genomic_DNA"/>
</dbReference>
<protein>
    <recommendedName>
        <fullName evidence="4 5">Translation initiation factor IF-1</fullName>
    </recommendedName>
</protein>
<dbReference type="Proteomes" id="UP000249646">
    <property type="component" value="Unassembled WGS sequence"/>
</dbReference>
<dbReference type="Pfam" id="PF01176">
    <property type="entry name" value="eIF-1a"/>
    <property type="match status" value="1"/>
</dbReference>
<evidence type="ECO:0000259" key="6">
    <source>
        <dbReference type="PROSITE" id="PS50832"/>
    </source>
</evidence>
<proteinExistence type="inferred from homology"/>
<dbReference type="PROSITE" id="PS50832">
    <property type="entry name" value="S1_IF1_TYPE"/>
    <property type="match status" value="1"/>
</dbReference>
<sequence>MGKNKKEKKEEVIKMTGKIIKMHSTKNYDVLLENDQEIKAYISGKMSLHNIKLIPGDVVDVEISPFNLTLGRIVFRHK</sequence>
<comment type="function">
    <text evidence="4">One of the essential components for the initiation of protein synthesis. Stabilizes the binding of IF-2 and IF-3 on the 30S subunit to which N-formylmethionyl-tRNA(fMet) subsequently binds. Helps modulate mRNA selection, yielding the 30S pre-initiation complex (PIC). Upon addition of the 50S ribosomal subunit IF-1, IF-2 and IF-3 are released leaving the mature 70S translation initiation complex.</text>
</comment>
<keyword evidence="4" id="KW-0963">Cytoplasm</keyword>
<dbReference type="AlphaFoldDB" id="A0A2W7GWM6"/>
<keyword evidence="8" id="KW-1185">Reference proteome</keyword>
<reference evidence="7 8" key="1">
    <citation type="submission" date="2018-06" db="EMBL/GenBank/DDBJ databases">
        <title>Genomic Encyclopedia of Archaeal and Bacterial Type Strains, Phase II (KMG-II): from individual species to whole genera.</title>
        <authorList>
            <person name="Goeker M."/>
        </authorList>
    </citation>
    <scope>NUCLEOTIDE SEQUENCE [LARGE SCALE GENOMIC DNA]</scope>
    <source>
        <strain evidence="7 8">ATCC 51348</strain>
    </source>
</reference>